<feature type="region of interest" description="Disordered" evidence="10">
    <location>
        <begin position="122"/>
        <end position="143"/>
    </location>
</feature>
<evidence type="ECO:0000256" key="1">
    <source>
        <dbReference type="ARBA" id="ARBA00004448"/>
    </source>
</evidence>
<dbReference type="EMBL" id="JAUNZN010000003">
    <property type="protein sequence ID" value="KAK4823288.1"/>
    <property type="molecule type" value="Genomic_DNA"/>
</dbReference>
<keyword evidence="13" id="KW-1185">Reference proteome</keyword>
<organism evidence="12 13">
    <name type="scientific">Mycteria americana</name>
    <name type="common">Wood stork</name>
    <dbReference type="NCBI Taxonomy" id="33587"/>
    <lineage>
        <taxon>Eukaryota</taxon>
        <taxon>Metazoa</taxon>
        <taxon>Chordata</taxon>
        <taxon>Craniata</taxon>
        <taxon>Vertebrata</taxon>
        <taxon>Euteleostomi</taxon>
        <taxon>Archelosauria</taxon>
        <taxon>Archosauria</taxon>
        <taxon>Dinosauria</taxon>
        <taxon>Saurischia</taxon>
        <taxon>Theropoda</taxon>
        <taxon>Coelurosauria</taxon>
        <taxon>Aves</taxon>
        <taxon>Neognathae</taxon>
        <taxon>Neoaves</taxon>
        <taxon>Aequornithes</taxon>
        <taxon>Ciconiiformes</taxon>
        <taxon>Ciconiidae</taxon>
        <taxon>Mycteria</taxon>
    </lineage>
</organism>
<reference evidence="12 13" key="1">
    <citation type="journal article" date="2023" name="J. Hered.">
        <title>Chromosome-level genome of the wood stork (Mycteria americana) provides insight into avian chromosome evolution.</title>
        <authorList>
            <person name="Flamio R. Jr."/>
            <person name="Ramstad K.M."/>
        </authorList>
    </citation>
    <scope>NUCLEOTIDE SEQUENCE [LARGE SCALE GENOMIC DNA]</scope>
    <source>
        <strain evidence="12">JAX WOST 10</strain>
    </source>
</reference>
<keyword evidence="5" id="KW-0999">Mitochondrion inner membrane</keyword>
<evidence type="ECO:0000256" key="6">
    <source>
        <dbReference type="ARBA" id="ARBA00022989"/>
    </source>
</evidence>
<feature type="compositionally biased region" description="Low complexity" evidence="10">
    <location>
        <begin position="29"/>
        <end position="47"/>
    </location>
</feature>
<evidence type="ECO:0000256" key="7">
    <source>
        <dbReference type="ARBA" id="ARBA00023128"/>
    </source>
</evidence>
<dbReference type="PANTHER" id="PTHR13141">
    <property type="entry name" value="TRANSMEMBRANE PROTEIN 242"/>
    <property type="match status" value="1"/>
</dbReference>
<evidence type="ECO:0000256" key="10">
    <source>
        <dbReference type="SAM" id="MobiDB-lite"/>
    </source>
</evidence>
<accession>A0AAN7N7R2</accession>
<protein>
    <recommendedName>
        <fullName evidence="3">Transmembrane protein 242</fullName>
    </recommendedName>
</protein>
<evidence type="ECO:0000256" key="11">
    <source>
        <dbReference type="SAM" id="Phobius"/>
    </source>
</evidence>
<evidence type="ECO:0000313" key="13">
    <source>
        <dbReference type="Proteomes" id="UP001333110"/>
    </source>
</evidence>
<dbReference type="Proteomes" id="UP001333110">
    <property type="component" value="Unassembled WGS sequence"/>
</dbReference>
<dbReference type="Pfam" id="PF07096">
    <property type="entry name" value="DUF1358"/>
    <property type="match status" value="1"/>
</dbReference>
<feature type="transmembrane region" description="Helical" evidence="11">
    <location>
        <begin position="159"/>
        <end position="179"/>
    </location>
</feature>
<comment type="similarity">
    <text evidence="2">Belongs to the TMEM242 family.</text>
</comment>
<dbReference type="GO" id="GO:0005743">
    <property type="term" value="C:mitochondrial inner membrane"/>
    <property type="evidence" value="ECO:0007669"/>
    <property type="project" value="UniProtKB-SubCell"/>
</dbReference>
<evidence type="ECO:0000256" key="2">
    <source>
        <dbReference type="ARBA" id="ARBA00007570"/>
    </source>
</evidence>
<proteinExistence type="inferred from homology"/>
<comment type="subcellular location">
    <subcellularLocation>
        <location evidence="1">Mitochondrion inner membrane</location>
        <topology evidence="1">Multi-pass membrane protein</topology>
    </subcellularLocation>
</comment>
<name>A0AAN7N7R2_MYCAM</name>
<comment type="function">
    <text evidence="9">Scaffold protein that participates in the c-ring assembly of mitochondrial ATP synthase (F(1)F(0) ATP synthase or complex V) by facilitating the membrane insertion and oligomer formation of the subunit c/ATP5MC3. Participates in the incorporation of the c-ring into vestigial complexes. Additionally influences the incorporation of subunits MT-ATP6, MT-ATP8, ATP5MJ, and ATP5MK in the ATP synthase.</text>
</comment>
<feature type="region of interest" description="Disordered" evidence="10">
    <location>
        <begin position="1"/>
        <end position="82"/>
    </location>
</feature>
<evidence type="ECO:0000256" key="9">
    <source>
        <dbReference type="ARBA" id="ARBA00045905"/>
    </source>
</evidence>
<comment type="caution">
    <text evidence="12">The sequence shown here is derived from an EMBL/GenBank/DDBJ whole genome shotgun (WGS) entry which is preliminary data.</text>
</comment>
<evidence type="ECO:0000313" key="12">
    <source>
        <dbReference type="EMBL" id="KAK4823288.1"/>
    </source>
</evidence>
<sequence length="328" mass="34320">GYREGGWQRHTKPTAAEEKPPVLEVALYRGTPAARPRATAVPAAAGADRLKSSPGLAAAAQAPRHGGFPPPNCAAEEEEEEEEGRLRVPAQLRFLPGCGPQPSPPSPVVWAMGAAAGGDAQEGAAAAAPLDPGRGLPLPRGAGSPAASQDKLFLIKGGIFLGTVATAGMIAGFGTTLAMTKKKNPDWFSKGITATAALPESGSSLALRALGWGSLYAWCGVGLLSFAIWKALGVHSVSSKHDPLKYRIFPWVMHLGVASLYYFSLGVTPSFTTRVTNQSVHTQGRHSYVCKKSDIVGGESFGGGTVLSCIRLFAQMFRILHKRGSVLI</sequence>
<feature type="transmembrane region" description="Helical" evidence="11">
    <location>
        <begin position="215"/>
        <end position="232"/>
    </location>
</feature>
<gene>
    <name evidence="12" type="ORF">QYF61_000448</name>
</gene>
<feature type="non-terminal residue" evidence="12">
    <location>
        <position position="1"/>
    </location>
</feature>
<keyword evidence="6 11" id="KW-1133">Transmembrane helix</keyword>
<keyword evidence="7" id="KW-0496">Mitochondrion</keyword>
<evidence type="ECO:0000256" key="3">
    <source>
        <dbReference type="ARBA" id="ARBA00013934"/>
    </source>
</evidence>
<feature type="transmembrane region" description="Helical" evidence="11">
    <location>
        <begin position="244"/>
        <end position="263"/>
    </location>
</feature>
<keyword evidence="4 11" id="KW-0812">Transmembrane</keyword>
<dbReference type="PANTHER" id="PTHR13141:SF4">
    <property type="entry name" value="TRANSMEMBRANE PROTEIN 242"/>
    <property type="match status" value="1"/>
</dbReference>
<dbReference type="InterPro" id="IPR009792">
    <property type="entry name" value="TMEM242"/>
</dbReference>
<feature type="transmembrane region" description="Helical" evidence="11">
    <location>
        <begin position="295"/>
        <end position="314"/>
    </location>
</feature>
<keyword evidence="8 11" id="KW-0472">Membrane</keyword>
<evidence type="ECO:0000256" key="5">
    <source>
        <dbReference type="ARBA" id="ARBA00022792"/>
    </source>
</evidence>
<evidence type="ECO:0000256" key="4">
    <source>
        <dbReference type="ARBA" id="ARBA00022692"/>
    </source>
</evidence>
<evidence type="ECO:0000256" key="8">
    <source>
        <dbReference type="ARBA" id="ARBA00023136"/>
    </source>
</evidence>
<dbReference type="AlphaFoldDB" id="A0AAN7N7R2"/>